<dbReference type="Proteomes" id="UP000634780">
    <property type="component" value="Unassembled WGS sequence"/>
</dbReference>
<dbReference type="Pfam" id="PF07549">
    <property type="entry name" value="Sec_GG"/>
    <property type="match status" value="1"/>
</dbReference>
<accession>A0ABS0X489</accession>
<feature type="transmembrane region" description="Helical" evidence="9">
    <location>
        <begin position="191"/>
        <end position="212"/>
    </location>
</feature>
<keyword evidence="8 9" id="KW-0472">Membrane</keyword>
<keyword evidence="7 9" id="KW-0811">Translocation</keyword>
<comment type="subunit">
    <text evidence="9">Forms a complex with SecD. Part of the essential Sec protein translocation apparatus which comprises SecA, SecYEG and auxiliary proteins SecDF. Other proteins may also be involved.</text>
</comment>
<proteinExistence type="inferred from homology"/>
<dbReference type="InterPro" id="IPR022645">
    <property type="entry name" value="SecD/SecF_bac"/>
</dbReference>
<evidence type="ECO:0000256" key="1">
    <source>
        <dbReference type="ARBA" id="ARBA00004651"/>
    </source>
</evidence>
<keyword evidence="5 9" id="KW-0653">Protein transport</keyword>
<evidence type="ECO:0000256" key="6">
    <source>
        <dbReference type="ARBA" id="ARBA00022989"/>
    </source>
</evidence>
<evidence type="ECO:0000256" key="3">
    <source>
        <dbReference type="ARBA" id="ARBA00022475"/>
    </source>
</evidence>
<name>A0ABS0X489_9ACTN</name>
<evidence type="ECO:0000256" key="10">
    <source>
        <dbReference type="SAM" id="MobiDB-lite"/>
    </source>
</evidence>
<comment type="caution">
    <text evidence="12">The sequence shown here is derived from an EMBL/GenBank/DDBJ whole genome shotgun (WGS) entry which is preliminary data.</text>
</comment>
<organism evidence="12 13">
    <name type="scientific">Streptomyces flavofungini</name>
    <dbReference type="NCBI Taxonomy" id="68200"/>
    <lineage>
        <taxon>Bacteria</taxon>
        <taxon>Bacillati</taxon>
        <taxon>Actinomycetota</taxon>
        <taxon>Actinomycetes</taxon>
        <taxon>Kitasatosporales</taxon>
        <taxon>Streptomycetaceae</taxon>
        <taxon>Streptomyces</taxon>
    </lineage>
</organism>
<dbReference type="HAMAP" id="MF_01464_B">
    <property type="entry name" value="SecF_B"/>
    <property type="match status" value="1"/>
</dbReference>
<evidence type="ECO:0000256" key="9">
    <source>
        <dbReference type="HAMAP-Rule" id="MF_01464"/>
    </source>
</evidence>
<evidence type="ECO:0000256" key="7">
    <source>
        <dbReference type="ARBA" id="ARBA00023010"/>
    </source>
</evidence>
<keyword evidence="2 9" id="KW-0813">Transport</keyword>
<dbReference type="PANTHER" id="PTHR30081">
    <property type="entry name" value="PROTEIN-EXPORT MEMBRANE PROTEIN SEC"/>
    <property type="match status" value="1"/>
</dbReference>
<keyword evidence="13" id="KW-1185">Reference proteome</keyword>
<dbReference type="NCBIfam" id="TIGR00916">
    <property type="entry name" value="2A0604s01"/>
    <property type="match status" value="1"/>
</dbReference>
<evidence type="ECO:0000256" key="4">
    <source>
        <dbReference type="ARBA" id="ARBA00022692"/>
    </source>
</evidence>
<evidence type="ECO:0000313" key="12">
    <source>
        <dbReference type="EMBL" id="MBJ3807998.1"/>
    </source>
</evidence>
<dbReference type="InterPro" id="IPR055344">
    <property type="entry name" value="SecD_SecF_C_bact"/>
</dbReference>
<feature type="compositionally biased region" description="Basic residues" evidence="10">
    <location>
        <begin position="367"/>
        <end position="378"/>
    </location>
</feature>
<dbReference type="SUPFAM" id="SSF82866">
    <property type="entry name" value="Multidrug efflux transporter AcrB transmembrane domain"/>
    <property type="match status" value="1"/>
</dbReference>
<dbReference type="NCBIfam" id="TIGR00966">
    <property type="entry name" value="transloc_SecF"/>
    <property type="match status" value="1"/>
</dbReference>
<feature type="transmembrane region" description="Helical" evidence="9">
    <location>
        <begin position="26"/>
        <end position="44"/>
    </location>
</feature>
<reference evidence="12 13" key="1">
    <citation type="submission" date="2020-12" db="EMBL/GenBank/DDBJ databases">
        <title>Streptomyces typhae sp. nov., a novel endophytic actinomycete isolated from the root of cattail pollen (Typha angustifolia L.).</title>
        <authorList>
            <person name="Peng C."/>
            <person name="Liu C."/>
        </authorList>
    </citation>
    <scope>NUCLEOTIDE SEQUENCE [LARGE SCALE GENOMIC DNA]</scope>
    <source>
        <strain evidence="12 13">JCM 4753</strain>
    </source>
</reference>
<feature type="domain" description="Protein export membrane protein SecD/SecF C-terminal" evidence="11">
    <location>
        <begin position="111"/>
        <end position="303"/>
    </location>
</feature>
<dbReference type="PRINTS" id="PR01755">
    <property type="entry name" value="SECFTRNLCASE"/>
</dbReference>
<evidence type="ECO:0000256" key="5">
    <source>
        <dbReference type="ARBA" id="ARBA00022927"/>
    </source>
</evidence>
<feature type="region of interest" description="Disordered" evidence="10">
    <location>
        <begin position="321"/>
        <end position="378"/>
    </location>
</feature>
<dbReference type="InterPro" id="IPR048634">
    <property type="entry name" value="SecD_SecF_C"/>
</dbReference>
<feature type="transmembrane region" description="Helical" evidence="9">
    <location>
        <begin position="275"/>
        <end position="299"/>
    </location>
</feature>
<dbReference type="Gene3D" id="1.20.1640.10">
    <property type="entry name" value="Multidrug efflux transporter AcrB transmembrane domain"/>
    <property type="match status" value="1"/>
</dbReference>
<evidence type="ECO:0000259" key="11">
    <source>
        <dbReference type="Pfam" id="PF02355"/>
    </source>
</evidence>
<feature type="transmembrane region" description="Helical" evidence="9">
    <location>
        <begin position="140"/>
        <end position="157"/>
    </location>
</feature>
<dbReference type="InterPro" id="IPR022646">
    <property type="entry name" value="SecD/SecF_CS"/>
</dbReference>
<feature type="transmembrane region" description="Helical" evidence="9">
    <location>
        <begin position="246"/>
        <end position="269"/>
    </location>
</feature>
<dbReference type="InterPro" id="IPR005665">
    <property type="entry name" value="SecF_bac"/>
</dbReference>
<evidence type="ECO:0000313" key="13">
    <source>
        <dbReference type="Proteomes" id="UP000634780"/>
    </source>
</evidence>
<evidence type="ECO:0000256" key="2">
    <source>
        <dbReference type="ARBA" id="ARBA00022448"/>
    </source>
</evidence>
<keyword evidence="3 9" id="KW-1003">Cell membrane</keyword>
<dbReference type="InterPro" id="IPR022813">
    <property type="entry name" value="SecD/SecF_arch_bac"/>
</dbReference>
<comment type="similarity">
    <text evidence="9">Belongs to the SecD/SecF family. SecF subfamily.</text>
</comment>
<evidence type="ECO:0000256" key="8">
    <source>
        <dbReference type="ARBA" id="ARBA00023136"/>
    </source>
</evidence>
<dbReference type="Pfam" id="PF02355">
    <property type="entry name" value="SecD_SecF_C"/>
    <property type="match status" value="1"/>
</dbReference>
<comment type="function">
    <text evidence="9">Part of the Sec protein translocase complex. Interacts with the SecYEG preprotein conducting channel. SecDF uses the proton motive force (PMF) to complete protein translocation after the ATP-dependent function of SecA.</text>
</comment>
<dbReference type="EMBL" id="JAEKOZ010000006">
    <property type="protein sequence ID" value="MBJ3807998.1"/>
    <property type="molecule type" value="Genomic_DNA"/>
</dbReference>
<dbReference type="PANTHER" id="PTHR30081:SF8">
    <property type="entry name" value="PROTEIN TRANSLOCASE SUBUNIT SECF"/>
    <property type="match status" value="1"/>
</dbReference>
<keyword evidence="4 9" id="KW-0812">Transmembrane</keyword>
<protein>
    <recommendedName>
        <fullName evidence="9">Protein-export membrane protein SecF</fullName>
    </recommendedName>
</protein>
<dbReference type="RefSeq" id="WP_190119557.1">
    <property type="nucleotide sequence ID" value="NZ_BMVR01000016.1"/>
</dbReference>
<keyword evidence="6 9" id="KW-1133">Transmembrane helix</keyword>
<feature type="compositionally biased region" description="Acidic residues" evidence="10">
    <location>
        <begin position="338"/>
        <end position="349"/>
    </location>
</feature>
<comment type="subcellular location">
    <subcellularLocation>
        <location evidence="1 9">Cell membrane</location>
        <topology evidence="1 9">Multi-pass membrane protein</topology>
    </subcellularLocation>
</comment>
<gene>
    <name evidence="9 12" type="primary">secF</name>
    <name evidence="12" type="ORF">JGB26_12900</name>
</gene>
<sequence length="378" mass="40278">MSKLGDLGARLYRGEVGYDFVGKRKIWYGISILITITAIVGLAVRGLNMGIEFEGGAVFNTPKTSVSVSKAEEVAEEASGHDALVQKLGNDTLRIQIAGVDTGKSDQIKDELAKKLDMKADDINADLVGPSWGEQIANKAWQGLAIFMILVVVYLAIAFEWRMAVAALIALIHDITITVGVYALVGFEVTPGTVIGLLTILGYSLYDTVVVFDSLKEQSKDLVKQTRFTYSEVANRSINSTLVRSINTTVVALLPVAGLLFIGGGFLGAGMLNDISLSLFVGLAAGAYSSIFIATPLVADLKETEPQMKALKKRVLAKRRAAAAKGESAETPASEGDAPQDTEEPDDDAAPAVVGPRSGPRAQPTRNRGRGRPSGKRR</sequence>
<feature type="transmembrane region" description="Helical" evidence="9">
    <location>
        <begin position="164"/>
        <end position="185"/>
    </location>
</feature>